<comment type="similarity">
    <text evidence="1">Belongs to the type-I restriction system S methylase family.</text>
</comment>
<feature type="domain" description="Type I restriction modification DNA specificity" evidence="4">
    <location>
        <begin position="84"/>
        <end position="239"/>
    </location>
</feature>
<protein>
    <submittedName>
        <fullName evidence="5">Restriction endonuclease subunit S</fullName>
    </submittedName>
</protein>
<evidence type="ECO:0000256" key="2">
    <source>
        <dbReference type="ARBA" id="ARBA00022747"/>
    </source>
</evidence>
<accession>A0ABY2M1U3</accession>
<dbReference type="EMBL" id="RQFU01000012">
    <property type="protein sequence ID" value="TGL21708.1"/>
    <property type="molecule type" value="Genomic_DNA"/>
</dbReference>
<feature type="domain" description="Type I restriction modification DNA specificity" evidence="4">
    <location>
        <begin position="352"/>
        <end position="529"/>
    </location>
</feature>
<keyword evidence="2" id="KW-0680">Restriction system</keyword>
<dbReference type="CDD" id="cd17282">
    <property type="entry name" value="RMtype1_S_Eco16444ORF1681_TRD1-CR1_like"/>
    <property type="match status" value="1"/>
</dbReference>
<dbReference type="InterPro" id="IPR051212">
    <property type="entry name" value="Type-I_RE_S_subunit"/>
</dbReference>
<keyword evidence="5" id="KW-0255">Endonuclease</keyword>
<keyword evidence="6" id="KW-1185">Reference proteome</keyword>
<organism evidence="5 6">
    <name type="scientific">Leptospira yanagawae</name>
    <dbReference type="NCBI Taxonomy" id="293069"/>
    <lineage>
        <taxon>Bacteria</taxon>
        <taxon>Pseudomonadati</taxon>
        <taxon>Spirochaetota</taxon>
        <taxon>Spirochaetia</taxon>
        <taxon>Leptospirales</taxon>
        <taxon>Leptospiraceae</taxon>
        <taxon>Leptospira</taxon>
    </lineage>
</organism>
<reference evidence="6" key="1">
    <citation type="journal article" date="2019" name="PLoS Negl. Trop. Dis.">
        <title>Revisiting the worldwide diversity of Leptospira species in the environment.</title>
        <authorList>
            <person name="Vincent A.T."/>
            <person name="Schiettekatte O."/>
            <person name="Bourhy P."/>
            <person name="Veyrier F.J."/>
            <person name="Picardeau M."/>
        </authorList>
    </citation>
    <scope>NUCLEOTIDE SEQUENCE [LARGE SCALE GENOMIC DNA]</scope>
    <source>
        <strain evidence="6">201800272</strain>
    </source>
</reference>
<dbReference type="SUPFAM" id="SSF116734">
    <property type="entry name" value="DNA methylase specificity domain"/>
    <property type="match status" value="2"/>
</dbReference>
<name>A0ABY2M1U3_9LEPT</name>
<dbReference type="GO" id="GO:0004519">
    <property type="term" value="F:endonuclease activity"/>
    <property type="evidence" value="ECO:0007669"/>
    <property type="project" value="UniProtKB-KW"/>
</dbReference>
<dbReference type="InterPro" id="IPR044946">
    <property type="entry name" value="Restrct_endonuc_typeI_TRD_sf"/>
</dbReference>
<dbReference type="Gene3D" id="3.90.220.20">
    <property type="entry name" value="DNA methylase specificity domains"/>
    <property type="match status" value="2"/>
</dbReference>
<dbReference type="PANTHER" id="PTHR43140:SF1">
    <property type="entry name" value="TYPE I RESTRICTION ENZYME ECOKI SPECIFICITY SUBUNIT"/>
    <property type="match status" value="1"/>
</dbReference>
<dbReference type="PANTHER" id="PTHR43140">
    <property type="entry name" value="TYPE-1 RESTRICTION ENZYME ECOKI SPECIFICITY PROTEIN"/>
    <property type="match status" value="1"/>
</dbReference>
<evidence type="ECO:0000259" key="4">
    <source>
        <dbReference type="Pfam" id="PF01420"/>
    </source>
</evidence>
<keyword evidence="5" id="KW-0378">Hydrolase</keyword>
<gene>
    <name evidence="5" type="ORF">EHQ46_07585</name>
</gene>
<comment type="caution">
    <text evidence="5">The sequence shown here is derived from an EMBL/GenBank/DDBJ whole genome shotgun (WGS) entry which is preliminary data.</text>
</comment>
<evidence type="ECO:0000313" key="6">
    <source>
        <dbReference type="Proteomes" id="UP000298200"/>
    </source>
</evidence>
<dbReference type="Proteomes" id="UP000298200">
    <property type="component" value="Unassembled WGS sequence"/>
</dbReference>
<keyword evidence="5" id="KW-0540">Nuclease</keyword>
<evidence type="ECO:0000256" key="1">
    <source>
        <dbReference type="ARBA" id="ARBA00010923"/>
    </source>
</evidence>
<sequence>MNQLLQTHFDTALEHPNGIKKLRELILTLAMQGKLVEQDPNDPPASELLQEIQSEKERLVAEGKIKKSEALPPVKEEEKPFVIPKGWEWVRLGAIATIETGDKDVNEGSETGIYPFFSCAAIPLKSNSFSFDCEALILPGNGANVGMVTYFNGKFEAYQRTYIVFNFASKIHVKYIEKVILALFKKSLEGKQFGSAINYIKMWNLAGFPLPLPPFAEQKRIVEKIDELFALCDELERLKQSKDTKRKDLHQSVITQMLEAETHADFQRHFQFLTTHFHELYSVKENVKELRKAVLQLAVMGKLVAQDPNDPPASELLKEIQAEKARLVAEGKIKKSEALPPVEEEEKPFAIPKGWEWVRLGEVGVLERGKSKHRPRNDIKLFRNGKYPLVQTGDVSAAKKNNDIISSVSNYYNEFGLAQSRMWDPGTLCITIAANIAETGFLSIPACFPDSVVGFTSLSGNQISKYVKMFIDTAKEHLENFAPATAQKNINLGILTELICPLPPLAEQKRIVEKVDQLLALCDVLEEGIGKAEEKRGEILEGMVRV</sequence>
<evidence type="ECO:0000256" key="3">
    <source>
        <dbReference type="ARBA" id="ARBA00023125"/>
    </source>
</evidence>
<evidence type="ECO:0000313" key="5">
    <source>
        <dbReference type="EMBL" id="TGL21708.1"/>
    </source>
</evidence>
<dbReference type="InterPro" id="IPR000055">
    <property type="entry name" value="Restrct_endonuc_typeI_TRD"/>
</dbReference>
<dbReference type="Pfam" id="PF01420">
    <property type="entry name" value="Methylase_S"/>
    <property type="match status" value="2"/>
</dbReference>
<keyword evidence="3" id="KW-0238">DNA-binding</keyword>
<proteinExistence type="inferred from homology"/>